<gene>
    <name evidence="1" type="ORF">CR513_19277</name>
</gene>
<evidence type="ECO:0000313" key="2">
    <source>
        <dbReference type="Proteomes" id="UP000257109"/>
    </source>
</evidence>
<accession>A0A371H537</accession>
<comment type="caution">
    <text evidence="1">The sequence shown here is derived from an EMBL/GenBank/DDBJ whole genome shotgun (WGS) entry which is preliminary data.</text>
</comment>
<dbReference type="Proteomes" id="UP000257109">
    <property type="component" value="Unassembled WGS sequence"/>
</dbReference>
<feature type="non-terminal residue" evidence="1">
    <location>
        <position position="1"/>
    </location>
</feature>
<proteinExistence type="predicted"/>
<dbReference type="EMBL" id="QJKJ01003553">
    <property type="protein sequence ID" value="RDX97900.1"/>
    <property type="molecule type" value="Genomic_DNA"/>
</dbReference>
<evidence type="ECO:0000313" key="1">
    <source>
        <dbReference type="EMBL" id="RDX97900.1"/>
    </source>
</evidence>
<dbReference type="AlphaFoldDB" id="A0A371H537"/>
<feature type="non-terminal residue" evidence="1">
    <location>
        <position position="96"/>
    </location>
</feature>
<name>A0A371H537_MUCPR</name>
<dbReference type="PANTHER" id="PTHR35046:SF9">
    <property type="entry name" value="RNA-DIRECTED DNA POLYMERASE"/>
    <property type="match status" value="1"/>
</dbReference>
<dbReference type="OrthoDB" id="407598at2759"/>
<dbReference type="PANTHER" id="PTHR35046">
    <property type="entry name" value="ZINC KNUCKLE (CCHC-TYPE) FAMILY PROTEIN"/>
    <property type="match status" value="1"/>
</dbReference>
<keyword evidence="2" id="KW-1185">Reference proteome</keyword>
<evidence type="ECO:0008006" key="3">
    <source>
        <dbReference type="Google" id="ProtNLM"/>
    </source>
</evidence>
<reference evidence="1" key="1">
    <citation type="submission" date="2018-05" db="EMBL/GenBank/DDBJ databases">
        <title>Draft genome of Mucuna pruriens seed.</title>
        <authorList>
            <person name="Nnadi N.E."/>
            <person name="Vos R."/>
            <person name="Hasami M.H."/>
            <person name="Devisetty U.K."/>
            <person name="Aguiy J.C."/>
        </authorList>
    </citation>
    <scope>NUCLEOTIDE SEQUENCE [LARGE SCALE GENOMIC DNA]</scope>
    <source>
        <strain evidence="1">JCA_2017</strain>
    </source>
</reference>
<sequence length="96" mass="11400">MIHNDHEALKHLRWKSKLNRRHTKWVKFLEHFPYVIKHKQGMMNVVADALSRKHALIAMLENKIEPFAMKEVVYTMSSIRQLIVREAHEGGLMAHF</sequence>
<organism evidence="1 2">
    <name type="scientific">Mucuna pruriens</name>
    <name type="common">Velvet bean</name>
    <name type="synonym">Dolichos pruriens</name>
    <dbReference type="NCBI Taxonomy" id="157652"/>
    <lineage>
        <taxon>Eukaryota</taxon>
        <taxon>Viridiplantae</taxon>
        <taxon>Streptophyta</taxon>
        <taxon>Embryophyta</taxon>
        <taxon>Tracheophyta</taxon>
        <taxon>Spermatophyta</taxon>
        <taxon>Magnoliopsida</taxon>
        <taxon>eudicotyledons</taxon>
        <taxon>Gunneridae</taxon>
        <taxon>Pentapetalae</taxon>
        <taxon>rosids</taxon>
        <taxon>fabids</taxon>
        <taxon>Fabales</taxon>
        <taxon>Fabaceae</taxon>
        <taxon>Papilionoideae</taxon>
        <taxon>50 kb inversion clade</taxon>
        <taxon>NPAAA clade</taxon>
        <taxon>indigoferoid/millettioid clade</taxon>
        <taxon>Phaseoleae</taxon>
        <taxon>Mucuna</taxon>
    </lineage>
</organism>
<protein>
    <recommendedName>
        <fullName evidence="3">Reverse transcriptase RNase H-like domain-containing protein</fullName>
    </recommendedName>
</protein>